<dbReference type="RefSeq" id="WP_109626790.1">
    <property type="nucleotide sequence ID" value="NZ_JANKBI010000007.1"/>
</dbReference>
<sequence>MDYRKVEINEIDRELFRNFRRRQAVTDCWRKEKGEWVIRNCPFIDEWSEEDYLVLVKCLRETVEAGGIMFGAFLDRELKGFAAVECTPMGSRGQYLDLPSLHVSEDMRGRGAGKELFRLAAAWAKEHGARSLYISGHSAVETQAFYKAMGCVEAEEYSREHVEMEPFDCQLEFILE</sequence>
<reference evidence="2 3" key="1">
    <citation type="submission" date="2018-05" db="EMBL/GenBank/DDBJ databases">
        <authorList>
            <person name="Goeker M."/>
            <person name="Huntemann M."/>
            <person name="Clum A."/>
            <person name="Pillay M."/>
            <person name="Palaniappan K."/>
            <person name="Varghese N."/>
            <person name="Mikhailova N."/>
            <person name="Stamatis D."/>
            <person name="Reddy T."/>
            <person name="Daum C."/>
            <person name="Shapiro N."/>
            <person name="Ivanova N."/>
            <person name="Kyrpides N."/>
            <person name="Woyke T."/>
        </authorList>
    </citation>
    <scope>NUCLEOTIDE SEQUENCE [LARGE SCALE GENOMIC DNA]</scope>
    <source>
        <strain evidence="2 3">DSM 26524</strain>
    </source>
</reference>
<dbReference type="InterPro" id="IPR016181">
    <property type="entry name" value="Acyl_CoA_acyltransferase"/>
</dbReference>
<evidence type="ECO:0000259" key="1">
    <source>
        <dbReference type="PROSITE" id="PS51186"/>
    </source>
</evidence>
<feature type="domain" description="N-acetyltransferase" evidence="1">
    <location>
        <begin position="1"/>
        <end position="169"/>
    </location>
</feature>
<name>A0AB73T3B6_9FIRM</name>
<comment type="caution">
    <text evidence="2">The sequence shown here is derived from an EMBL/GenBank/DDBJ whole genome shotgun (WGS) entry which is preliminary data.</text>
</comment>
<evidence type="ECO:0000313" key="2">
    <source>
        <dbReference type="EMBL" id="PWJ75050.1"/>
    </source>
</evidence>
<accession>A0AB73T3B6</accession>
<dbReference type="Gene3D" id="3.40.630.30">
    <property type="match status" value="1"/>
</dbReference>
<dbReference type="Pfam" id="PF00583">
    <property type="entry name" value="Acetyltransf_1"/>
    <property type="match status" value="1"/>
</dbReference>
<dbReference type="AlphaFoldDB" id="A0AB73T3B6"/>
<dbReference type="SUPFAM" id="SSF55729">
    <property type="entry name" value="Acyl-CoA N-acyltransferases (Nat)"/>
    <property type="match status" value="1"/>
</dbReference>
<gene>
    <name evidence="2" type="ORF">C7383_10757</name>
</gene>
<dbReference type="PROSITE" id="PS51186">
    <property type="entry name" value="GNAT"/>
    <property type="match status" value="1"/>
</dbReference>
<organism evidence="2 3">
    <name type="scientific">Murimonas intestini</name>
    <dbReference type="NCBI Taxonomy" id="1337051"/>
    <lineage>
        <taxon>Bacteria</taxon>
        <taxon>Bacillati</taxon>
        <taxon>Bacillota</taxon>
        <taxon>Clostridia</taxon>
        <taxon>Lachnospirales</taxon>
        <taxon>Lachnospiraceae</taxon>
        <taxon>Murimonas</taxon>
    </lineage>
</organism>
<dbReference type="InterPro" id="IPR000182">
    <property type="entry name" value="GNAT_dom"/>
</dbReference>
<dbReference type="CDD" id="cd04301">
    <property type="entry name" value="NAT_SF"/>
    <property type="match status" value="1"/>
</dbReference>
<dbReference type="Proteomes" id="UP000245412">
    <property type="component" value="Unassembled WGS sequence"/>
</dbReference>
<keyword evidence="3" id="KW-1185">Reference proteome</keyword>
<dbReference type="GO" id="GO:0016747">
    <property type="term" value="F:acyltransferase activity, transferring groups other than amino-acyl groups"/>
    <property type="evidence" value="ECO:0007669"/>
    <property type="project" value="InterPro"/>
</dbReference>
<evidence type="ECO:0000313" key="3">
    <source>
        <dbReference type="Proteomes" id="UP000245412"/>
    </source>
</evidence>
<dbReference type="EMBL" id="QGGY01000007">
    <property type="protein sequence ID" value="PWJ75050.1"/>
    <property type="molecule type" value="Genomic_DNA"/>
</dbReference>
<protein>
    <submittedName>
        <fullName evidence="2">Acetyltransferase (GNAT) family protein</fullName>
    </submittedName>
</protein>
<proteinExistence type="predicted"/>